<evidence type="ECO:0000256" key="1">
    <source>
        <dbReference type="SAM" id="Coils"/>
    </source>
</evidence>
<dbReference type="PANTHER" id="PTHR15607">
    <property type="entry name" value="SYNAPTONEMAL COMPLEX PROTEIN-RELATED"/>
    <property type="match status" value="1"/>
</dbReference>
<dbReference type="GO" id="GO:0000779">
    <property type="term" value="C:condensed chromosome, centromeric region"/>
    <property type="evidence" value="ECO:0007669"/>
    <property type="project" value="TreeGrafter"/>
</dbReference>
<feature type="coiled-coil region" evidence="1">
    <location>
        <begin position="10"/>
        <end position="40"/>
    </location>
</feature>
<evidence type="ECO:0000313" key="3">
    <source>
        <dbReference type="Proteomes" id="UP000593571"/>
    </source>
</evidence>
<sequence>MNHKIHEYRLKKLDKFHDSIIEELEKLEKDSQSLKELEKEFADFWEKLFQKFIVYQKNERERLRVLKASLDKNVFFNPDHEESICTSEMCFMKEKMNMLQARLLKEMQEEELLTVRRGLLSLFMAHETNVSM</sequence>
<dbReference type="AlphaFoldDB" id="A0A7J8DL70"/>
<name>A0A7J8DL70_ROUAE</name>
<dbReference type="GO" id="GO:0000800">
    <property type="term" value="C:lateral element"/>
    <property type="evidence" value="ECO:0007669"/>
    <property type="project" value="TreeGrafter"/>
</dbReference>
<dbReference type="InterPro" id="IPR024835">
    <property type="entry name" value="SYCP2-like"/>
</dbReference>
<dbReference type="EMBL" id="JACASE010000012">
    <property type="protein sequence ID" value="KAF6423968.1"/>
    <property type="molecule type" value="Genomic_DNA"/>
</dbReference>
<dbReference type="GO" id="GO:0007143">
    <property type="term" value="P:female meiotic nuclear division"/>
    <property type="evidence" value="ECO:0007669"/>
    <property type="project" value="TreeGrafter"/>
</dbReference>
<keyword evidence="1" id="KW-0175">Coiled coil</keyword>
<gene>
    <name evidence="2" type="ORF">HJG63_018755</name>
</gene>
<proteinExistence type="predicted"/>
<organism evidence="2 3">
    <name type="scientific">Rousettus aegyptiacus</name>
    <name type="common">Egyptian fruit bat</name>
    <name type="synonym">Pteropus aegyptiacus</name>
    <dbReference type="NCBI Taxonomy" id="9407"/>
    <lineage>
        <taxon>Eukaryota</taxon>
        <taxon>Metazoa</taxon>
        <taxon>Chordata</taxon>
        <taxon>Craniata</taxon>
        <taxon>Vertebrata</taxon>
        <taxon>Euteleostomi</taxon>
        <taxon>Mammalia</taxon>
        <taxon>Eutheria</taxon>
        <taxon>Laurasiatheria</taxon>
        <taxon>Chiroptera</taxon>
        <taxon>Yinpterochiroptera</taxon>
        <taxon>Pteropodoidea</taxon>
        <taxon>Pteropodidae</taxon>
        <taxon>Rousettinae</taxon>
        <taxon>Rousettus</taxon>
    </lineage>
</organism>
<dbReference type="GO" id="GO:0007140">
    <property type="term" value="P:male meiotic nuclear division"/>
    <property type="evidence" value="ECO:0007669"/>
    <property type="project" value="TreeGrafter"/>
</dbReference>
<evidence type="ECO:0000313" key="2">
    <source>
        <dbReference type="EMBL" id="KAF6423968.1"/>
    </source>
</evidence>
<reference evidence="2 3" key="1">
    <citation type="journal article" date="2020" name="Nature">
        <title>Six reference-quality genomes reveal evolution of bat adaptations.</title>
        <authorList>
            <person name="Jebb D."/>
            <person name="Huang Z."/>
            <person name="Pippel M."/>
            <person name="Hughes G.M."/>
            <person name="Lavrichenko K."/>
            <person name="Devanna P."/>
            <person name="Winkler S."/>
            <person name="Jermiin L.S."/>
            <person name="Skirmuntt E.C."/>
            <person name="Katzourakis A."/>
            <person name="Burkitt-Gray L."/>
            <person name="Ray D.A."/>
            <person name="Sullivan K.A.M."/>
            <person name="Roscito J.G."/>
            <person name="Kirilenko B.M."/>
            <person name="Davalos L.M."/>
            <person name="Corthals A.P."/>
            <person name="Power M.L."/>
            <person name="Jones G."/>
            <person name="Ransome R.D."/>
            <person name="Dechmann D.K.N."/>
            <person name="Locatelli A.G."/>
            <person name="Puechmaille S.J."/>
            <person name="Fedrigo O."/>
            <person name="Jarvis E.D."/>
            <person name="Hiller M."/>
            <person name="Vernes S.C."/>
            <person name="Myers E.W."/>
            <person name="Teeling E.C."/>
        </authorList>
    </citation>
    <scope>NUCLEOTIDE SEQUENCE [LARGE SCALE GENOMIC DNA]</scope>
    <source>
        <strain evidence="2">MRouAeg1</strain>
        <tissue evidence="2">Muscle</tissue>
    </source>
</reference>
<comment type="caution">
    <text evidence="2">The sequence shown here is derived from an EMBL/GenBank/DDBJ whole genome shotgun (WGS) entry which is preliminary data.</text>
</comment>
<accession>A0A7J8DL70</accession>
<dbReference type="PANTHER" id="PTHR15607:SF12">
    <property type="entry name" value="SYNAPTONEMAL COMPLEX PROTEIN 2"/>
    <property type="match status" value="1"/>
</dbReference>
<dbReference type="Proteomes" id="UP000593571">
    <property type="component" value="Unassembled WGS sequence"/>
</dbReference>
<protein>
    <submittedName>
        <fullName evidence="2">Synaptonemal complex protein 2</fullName>
    </submittedName>
</protein>
<keyword evidence="3" id="KW-1185">Reference proteome</keyword>